<feature type="region of interest" description="Disordered" evidence="12">
    <location>
        <begin position="149"/>
        <end position="168"/>
    </location>
</feature>
<evidence type="ECO:0000259" key="15">
    <source>
        <dbReference type="PROSITE" id="PS50865"/>
    </source>
</evidence>
<organism evidence="16 17">
    <name type="scientific">Vigna unguiculata</name>
    <name type="common">Cowpea</name>
    <dbReference type="NCBI Taxonomy" id="3917"/>
    <lineage>
        <taxon>Eukaryota</taxon>
        <taxon>Viridiplantae</taxon>
        <taxon>Streptophyta</taxon>
        <taxon>Embryophyta</taxon>
        <taxon>Tracheophyta</taxon>
        <taxon>Spermatophyta</taxon>
        <taxon>Magnoliopsida</taxon>
        <taxon>eudicotyledons</taxon>
        <taxon>Gunneridae</taxon>
        <taxon>Pentapetalae</taxon>
        <taxon>rosids</taxon>
        <taxon>fabids</taxon>
        <taxon>Fabales</taxon>
        <taxon>Fabaceae</taxon>
        <taxon>Papilionoideae</taxon>
        <taxon>50 kb inversion clade</taxon>
        <taxon>NPAAA clade</taxon>
        <taxon>indigoferoid/millettioid clade</taxon>
        <taxon>Phaseoleae</taxon>
        <taxon>Vigna</taxon>
    </lineage>
</organism>
<dbReference type="PANTHER" id="PTHR24006">
    <property type="entry name" value="UBIQUITIN CARBOXYL-TERMINAL HYDROLASE"/>
    <property type="match status" value="1"/>
</dbReference>
<feature type="compositionally biased region" description="Low complexity" evidence="12">
    <location>
        <begin position="1017"/>
        <end position="1039"/>
    </location>
</feature>
<dbReference type="InterPro" id="IPR018200">
    <property type="entry name" value="USP_CS"/>
</dbReference>
<dbReference type="PROSITE" id="PS50235">
    <property type="entry name" value="USP_3"/>
    <property type="match status" value="1"/>
</dbReference>
<dbReference type="InterPro" id="IPR028889">
    <property type="entry name" value="USP"/>
</dbReference>
<comment type="catalytic activity">
    <reaction evidence="1">
        <text>Thiol-dependent hydrolysis of ester, thioester, amide, peptide and isopeptide bonds formed by the C-terminal Gly of ubiquitin (a 76-residue protein attached to proteins as an intracellular targeting signal).</text>
        <dbReference type="EC" id="3.4.19.12"/>
    </reaction>
</comment>
<feature type="region of interest" description="Disordered" evidence="12">
    <location>
        <begin position="1017"/>
        <end position="1060"/>
    </location>
</feature>
<dbReference type="PANTHER" id="PTHR24006:SF857">
    <property type="entry name" value="UBIQUITIN CARBOXY-TERMINAL HYDROLASE"/>
    <property type="match status" value="1"/>
</dbReference>
<evidence type="ECO:0000256" key="9">
    <source>
        <dbReference type="ARBA" id="ARBA00022807"/>
    </source>
</evidence>
<dbReference type="SUPFAM" id="SSF144232">
    <property type="entry name" value="HIT/MYND zinc finger-like"/>
    <property type="match status" value="1"/>
</dbReference>
<evidence type="ECO:0000256" key="12">
    <source>
        <dbReference type="SAM" id="MobiDB-lite"/>
    </source>
</evidence>
<reference evidence="16 17" key="1">
    <citation type="submission" date="2019-04" db="EMBL/GenBank/DDBJ databases">
        <title>An improved genome assembly and genetic linkage map for asparagus bean, Vigna unguiculata ssp. sesquipedialis.</title>
        <authorList>
            <person name="Xia Q."/>
            <person name="Zhang R."/>
            <person name="Dong Y."/>
        </authorList>
    </citation>
    <scope>NUCLEOTIDE SEQUENCE [LARGE SCALE GENOMIC DNA]</scope>
    <source>
        <tissue evidence="16">Leaf</tissue>
    </source>
</reference>
<evidence type="ECO:0000313" key="17">
    <source>
        <dbReference type="Proteomes" id="UP000501690"/>
    </source>
</evidence>
<keyword evidence="5" id="KW-0479">Metal-binding</keyword>
<keyword evidence="13" id="KW-1133">Transmembrane helix</keyword>
<dbReference type="Proteomes" id="UP000501690">
    <property type="component" value="Linkage Group LG11"/>
</dbReference>
<evidence type="ECO:0000256" key="3">
    <source>
        <dbReference type="ARBA" id="ARBA00012759"/>
    </source>
</evidence>
<feature type="region of interest" description="Disordered" evidence="12">
    <location>
        <begin position="474"/>
        <end position="511"/>
    </location>
</feature>
<feature type="compositionally biased region" description="Low complexity" evidence="12">
    <location>
        <begin position="189"/>
        <end position="225"/>
    </location>
</feature>
<dbReference type="AlphaFoldDB" id="A0A4D6NUM1"/>
<feature type="domain" description="USP" evidence="14">
    <location>
        <begin position="588"/>
        <end position="895"/>
    </location>
</feature>
<evidence type="ECO:0000259" key="14">
    <source>
        <dbReference type="PROSITE" id="PS50235"/>
    </source>
</evidence>
<proteinExistence type="inferred from homology"/>
<dbReference type="FunFam" id="3.90.70.10:FF:000026">
    <property type="entry name" value="Ubiquitin carboxyl-terminal hydrolase 15"/>
    <property type="match status" value="1"/>
</dbReference>
<feature type="compositionally biased region" description="Basic and acidic residues" evidence="12">
    <location>
        <begin position="226"/>
        <end position="235"/>
    </location>
</feature>
<keyword evidence="13" id="KW-0472">Membrane</keyword>
<dbReference type="EC" id="3.4.19.12" evidence="3"/>
<dbReference type="PROSITE" id="PS50865">
    <property type="entry name" value="ZF_MYND_2"/>
    <property type="match status" value="1"/>
</dbReference>
<feature type="region of interest" description="Disordered" evidence="12">
    <location>
        <begin position="968"/>
        <end position="990"/>
    </location>
</feature>
<evidence type="ECO:0000256" key="11">
    <source>
        <dbReference type="PROSITE-ProRule" id="PRU00134"/>
    </source>
</evidence>
<evidence type="ECO:0000256" key="2">
    <source>
        <dbReference type="ARBA" id="ARBA00009085"/>
    </source>
</evidence>
<dbReference type="Gene3D" id="6.10.140.2220">
    <property type="match status" value="1"/>
</dbReference>
<dbReference type="SUPFAM" id="SSF54001">
    <property type="entry name" value="Cysteine proteinases"/>
    <property type="match status" value="1"/>
</dbReference>
<evidence type="ECO:0000256" key="10">
    <source>
        <dbReference type="ARBA" id="ARBA00022833"/>
    </source>
</evidence>
<name>A0A4D6NUM1_VIGUN</name>
<evidence type="ECO:0000256" key="13">
    <source>
        <dbReference type="SAM" id="Phobius"/>
    </source>
</evidence>
<evidence type="ECO:0000313" key="16">
    <source>
        <dbReference type="EMBL" id="QCE15975.1"/>
    </source>
</evidence>
<feature type="region of interest" description="Disordered" evidence="12">
    <location>
        <begin position="413"/>
        <end position="439"/>
    </location>
</feature>
<feature type="compositionally biased region" description="Basic and acidic residues" evidence="12">
    <location>
        <begin position="480"/>
        <end position="497"/>
    </location>
</feature>
<evidence type="ECO:0000256" key="1">
    <source>
        <dbReference type="ARBA" id="ARBA00000707"/>
    </source>
</evidence>
<dbReference type="FunFam" id="6.10.140.2220:FF:000006">
    <property type="entry name" value="Ubiquitin carboxyl-terminal hydrolase 15"/>
    <property type="match status" value="1"/>
</dbReference>
<evidence type="ECO:0000256" key="5">
    <source>
        <dbReference type="ARBA" id="ARBA00022723"/>
    </source>
</evidence>
<dbReference type="GO" id="GO:0005634">
    <property type="term" value="C:nucleus"/>
    <property type="evidence" value="ECO:0007669"/>
    <property type="project" value="TreeGrafter"/>
</dbReference>
<dbReference type="GO" id="GO:0005829">
    <property type="term" value="C:cytosol"/>
    <property type="evidence" value="ECO:0007669"/>
    <property type="project" value="TreeGrafter"/>
</dbReference>
<keyword evidence="10" id="KW-0862">Zinc</keyword>
<dbReference type="InterPro" id="IPR038765">
    <property type="entry name" value="Papain-like_cys_pep_sf"/>
</dbReference>
<feature type="transmembrane region" description="Helical" evidence="13">
    <location>
        <begin position="7"/>
        <end position="28"/>
    </location>
</feature>
<dbReference type="GO" id="GO:0006508">
    <property type="term" value="P:proteolysis"/>
    <property type="evidence" value="ECO:0007669"/>
    <property type="project" value="UniProtKB-KW"/>
</dbReference>
<gene>
    <name evidence="16" type="ORF">DEO72_LG11g2988</name>
</gene>
<keyword evidence="7" id="KW-0833">Ubl conjugation pathway</keyword>
<dbReference type="Pfam" id="PF00443">
    <property type="entry name" value="UCH"/>
    <property type="match status" value="1"/>
</dbReference>
<feature type="compositionally biased region" description="Low complexity" evidence="12">
    <location>
        <begin position="970"/>
        <end position="990"/>
    </location>
</feature>
<dbReference type="GO" id="GO:0008270">
    <property type="term" value="F:zinc ion binding"/>
    <property type="evidence" value="ECO:0007669"/>
    <property type="project" value="UniProtKB-KW"/>
</dbReference>
<evidence type="ECO:0000256" key="8">
    <source>
        <dbReference type="ARBA" id="ARBA00022801"/>
    </source>
</evidence>
<dbReference type="Pfam" id="PF01753">
    <property type="entry name" value="zf-MYND"/>
    <property type="match status" value="1"/>
</dbReference>
<dbReference type="InterPro" id="IPR050164">
    <property type="entry name" value="Peptidase_C19"/>
</dbReference>
<accession>A0A4D6NUM1</accession>
<dbReference type="InterPro" id="IPR001394">
    <property type="entry name" value="Peptidase_C19_UCH"/>
</dbReference>
<keyword evidence="4" id="KW-0645">Protease</keyword>
<feature type="compositionally biased region" description="Low complexity" evidence="12">
    <location>
        <begin position="428"/>
        <end position="439"/>
    </location>
</feature>
<keyword evidence="13" id="KW-0812">Transmembrane</keyword>
<feature type="compositionally biased region" description="Basic and acidic residues" evidence="12">
    <location>
        <begin position="417"/>
        <end position="427"/>
    </location>
</feature>
<dbReference type="PROSITE" id="PS00972">
    <property type="entry name" value="USP_1"/>
    <property type="match status" value="1"/>
</dbReference>
<feature type="domain" description="MYND-type" evidence="15">
    <location>
        <begin position="76"/>
        <end position="113"/>
    </location>
</feature>
<keyword evidence="6 11" id="KW-0863">Zinc-finger</keyword>
<keyword evidence="17" id="KW-1185">Reference proteome</keyword>
<keyword evidence="8 16" id="KW-0378">Hydrolase</keyword>
<feature type="region of interest" description="Disordered" evidence="12">
    <location>
        <begin position="183"/>
        <end position="258"/>
    </location>
</feature>
<sequence>MHVTGDLGFSSLVLLVVCLVVPVIGLVISRRWQVSEAKKEEIRRLLVLAAEETARAEKEAFYGYGTAATTAPSNQCAVCYFPATARCAQCKSVRYCSFECQTVHWRQGHKLECNPSSTSHQSYDVTSDLGSKVIEQGYSGIYGEKSESESTECKSSSEKPSISDICFSPKVSSQKDENIRFESLTEGNITDSNSELSSNSFSGFSASTGSSDSSDDSSVCESVISNEHDRSEGHIFVDSTLDNPDKTNDNSEGVTMSSSPKFATLVDSIDGFSTMHKLNHIGPGFSKEERKFASNGNSGSDVYKEKTLDPSTVFSGFWDKALDGIKDDSKNDTHTSYSDESTGKRTVSESSFHFSFSTIPPAHVRDIRTKGSESDNAFPNCFGSENDNMNSSKERKFLFSNSKVSNDRNYVTLSGSESDHLESKDSSRPPLSSFSHQSSSAGKGSVCADALSIHNFQATGTKVTNHVVENRRSTFKSTAIKHDRADSNIASETKENSHTGTKHGNNDDEYGTQAVTSSRVPSCSANSRSGIKTSVLKVVDQFRGSNMSKHFPFSVGSEVGERHHDKVFFPYELFVKLYNSNKVELCPFGLINCGNSCYANAILQCLAFTPPLTAYLLQGLHSKSCMCVNKKWCFTCEFERLILKSKDTKSSVSPMCIISHLQNIGSQLSNGREEDAHEFLRHVIDTMQSVCLMEAGVNASGSLEEDTTLMGLTFGGYLRSKIKCMKCGGKSERQERMMDLTVEIEGDITTLVEALQRFTSTETLDGENKYHCVRCKSYEKAKKKLTVSEAPNVLTVALKRFQSGKFGKLNKPIQFPEILNLAPFMSGTSDKSPIYRLYGVVVHLDTMNAAFSGHYVCYVKNIQNKWFKVDDSVVTAVELERVLTTGAYMLLYARCSPRAPRLIRNRILSSDSKSKVSGKTLATKARYTSTNSGVSEHVNSSISPDGSPAFDSFYSKFHHLKKILEEDSSSDNSSLISSNSDEGSCSTDSTCDSASTDDFTDYLFGDSGNGWSSVWRNSDSDTSSSSSSSPLNSRHSPLSDMDRYDSVSPTAIPTGSRVEKDSHVYRNGAVSVDRRGVGVSCLHSNTSSQHRGLGSGRISSKISSRETHSFVKVGSNLCNDTECGVLCRKYRTD</sequence>
<evidence type="ECO:0000256" key="4">
    <source>
        <dbReference type="ARBA" id="ARBA00022670"/>
    </source>
</evidence>
<protein>
    <recommendedName>
        <fullName evidence="3">ubiquitinyl hydrolase 1</fullName>
        <ecNumber evidence="3">3.4.19.12</ecNumber>
    </recommendedName>
</protein>
<evidence type="ECO:0000256" key="6">
    <source>
        <dbReference type="ARBA" id="ARBA00022771"/>
    </source>
</evidence>
<dbReference type="PROSITE" id="PS01360">
    <property type="entry name" value="ZF_MYND_1"/>
    <property type="match status" value="1"/>
</dbReference>
<dbReference type="InterPro" id="IPR002893">
    <property type="entry name" value="Znf_MYND"/>
</dbReference>
<dbReference type="EMBL" id="CP039355">
    <property type="protein sequence ID" value="QCE15975.1"/>
    <property type="molecule type" value="Genomic_DNA"/>
</dbReference>
<comment type="similarity">
    <text evidence="2">Belongs to the peptidase C19 family.</text>
</comment>
<dbReference type="Gene3D" id="3.90.70.10">
    <property type="entry name" value="Cysteine proteinases"/>
    <property type="match status" value="1"/>
</dbReference>
<evidence type="ECO:0000256" key="7">
    <source>
        <dbReference type="ARBA" id="ARBA00022786"/>
    </source>
</evidence>
<keyword evidence="9" id="KW-0788">Thiol protease</keyword>
<dbReference type="GO" id="GO:0004843">
    <property type="term" value="F:cysteine-type deubiquitinase activity"/>
    <property type="evidence" value="ECO:0007669"/>
    <property type="project" value="UniProtKB-EC"/>
</dbReference>
<dbReference type="GO" id="GO:0016579">
    <property type="term" value="P:protein deubiquitination"/>
    <property type="evidence" value="ECO:0007669"/>
    <property type="project" value="InterPro"/>
</dbReference>